<dbReference type="SMART" id="SM00062">
    <property type="entry name" value="PBPb"/>
    <property type="match status" value="1"/>
</dbReference>
<gene>
    <name evidence="5" type="ORF">SG35_020475</name>
</gene>
<evidence type="ECO:0000259" key="4">
    <source>
        <dbReference type="SMART" id="SM00062"/>
    </source>
</evidence>
<dbReference type="Gene3D" id="3.40.190.10">
    <property type="entry name" value="Periplasmic binding protein-like II"/>
    <property type="match status" value="2"/>
</dbReference>
<accession>A0AAE9YMN7</accession>
<feature type="chain" id="PRO_5042037888" evidence="3">
    <location>
        <begin position="25"/>
        <end position="248"/>
    </location>
</feature>
<keyword evidence="2 3" id="KW-0732">Signal</keyword>
<dbReference type="EMBL" id="CP059735">
    <property type="protein sequence ID" value="WDD97666.1"/>
    <property type="molecule type" value="Genomic_DNA"/>
</dbReference>
<feature type="signal peptide" evidence="3">
    <location>
        <begin position="1"/>
        <end position="24"/>
    </location>
</feature>
<evidence type="ECO:0000256" key="1">
    <source>
        <dbReference type="ARBA" id="ARBA00010333"/>
    </source>
</evidence>
<sequence>MAKAMRYLAAFSAGCLLFTALPLAAETLIVTLFSGEVPPYSMKINGKRQGITIDLFTLLAKYTPHNYVLHEAPVARAMHEFDLGRIDIEPGVTPAWRQHRPVPGIYSIVYEEAVDVIVFKEKNRFELNEVSDLYGKTVGIVRGYSYPGYNQAFASGKIKKVENSIEENLLKQLALDRIEQIFMGYRTVLYFKKQGGAFKDLAIGDVVGRNSISLRLHPSKAYLLPGINAALKKMLDSGEIQAIFDKYK</sequence>
<reference evidence="5 6" key="2">
    <citation type="journal article" date="2022" name="Mar. Drugs">
        <title>Bioassay-Guided Fractionation Leads to the Detection of Cholic Acid Generated by the Rare Thalassomonas sp.</title>
        <authorList>
            <person name="Pheiffer F."/>
            <person name="Schneider Y.K."/>
            <person name="Hansen E.H."/>
            <person name="Andersen J.H."/>
            <person name="Isaksson J."/>
            <person name="Busche T."/>
            <person name="R C."/>
            <person name="Kalinowski J."/>
            <person name="Zyl L.V."/>
            <person name="Trindade M."/>
        </authorList>
    </citation>
    <scope>NUCLEOTIDE SEQUENCE [LARGE SCALE GENOMIC DNA]</scope>
    <source>
        <strain evidence="5 6">A5K-106</strain>
    </source>
</reference>
<dbReference type="PANTHER" id="PTHR35936:SF35">
    <property type="entry name" value="L-CYSTINE-BINDING PROTEIN TCYJ"/>
    <property type="match status" value="1"/>
</dbReference>
<dbReference type="RefSeq" id="WP_152646647.1">
    <property type="nucleotide sequence ID" value="NZ_CP059735.1"/>
</dbReference>
<evidence type="ECO:0000313" key="5">
    <source>
        <dbReference type="EMBL" id="WDD97666.1"/>
    </source>
</evidence>
<evidence type="ECO:0000256" key="3">
    <source>
        <dbReference type="SAM" id="SignalP"/>
    </source>
</evidence>
<feature type="domain" description="Solute-binding protein family 3/N-terminal" evidence="4">
    <location>
        <begin position="27"/>
        <end position="248"/>
    </location>
</feature>
<dbReference type="SUPFAM" id="SSF53850">
    <property type="entry name" value="Periplasmic binding protein-like II"/>
    <property type="match status" value="1"/>
</dbReference>
<dbReference type="PANTHER" id="PTHR35936">
    <property type="entry name" value="MEMBRANE-BOUND LYTIC MUREIN TRANSGLYCOSYLASE F"/>
    <property type="match status" value="1"/>
</dbReference>
<dbReference type="Proteomes" id="UP000032568">
    <property type="component" value="Chromosome"/>
</dbReference>
<dbReference type="Pfam" id="PF00497">
    <property type="entry name" value="SBP_bac_3"/>
    <property type="match status" value="1"/>
</dbReference>
<dbReference type="InterPro" id="IPR001638">
    <property type="entry name" value="Solute-binding_3/MltF_N"/>
</dbReference>
<dbReference type="KEGG" id="tact:SG35_020475"/>
<evidence type="ECO:0000256" key="2">
    <source>
        <dbReference type="ARBA" id="ARBA00022729"/>
    </source>
</evidence>
<protein>
    <submittedName>
        <fullName evidence="5">Transporter substrate-binding domain-containing protein</fullName>
    </submittedName>
</protein>
<evidence type="ECO:0000313" key="6">
    <source>
        <dbReference type="Proteomes" id="UP000032568"/>
    </source>
</evidence>
<reference evidence="5 6" key="1">
    <citation type="journal article" date="2015" name="Genome Announc.">
        <title>Draft Genome Sequences of Marine Isolates of Thalassomonas viridans and Thalassomonas actiniarum.</title>
        <authorList>
            <person name="Olonade I."/>
            <person name="van Zyl L.J."/>
            <person name="Trindade M."/>
        </authorList>
    </citation>
    <scope>NUCLEOTIDE SEQUENCE [LARGE SCALE GENOMIC DNA]</scope>
    <source>
        <strain evidence="5 6">A5K-106</strain>
    </source>
</reference>
<proteinExistence type="inferred from homology"/>
<dbReference type="AlphaFoldDB" id="A0AAE9YMN7"/>
<name>A0AAE9YMN7_9GAMM</name>
<comment type="similarity">
    <text evidence="1">Belongs to the bacterial solute-binding protein 3 family.</text>
</comment>
<organism evidence="5 6">
    <name type="scientific">Thalassomonas actiniarum</name>
    <dbReference type="NCBI Taxonomy" id="485447"/>
    <lineage>
        <taxon>Bacteria</taxon>
        <taxon>Pseudomonadati</taxon>
        <taxon>Pseudomonadota</taxon>
        <taxon>Gammaproteobacteria</taxon>
        <taxon>Alteromonadales</taxon>
        <taxon>Colwelliaceae</taxon>
        <taxon>Thalassomonas</taxon>
    </lineage>
</organism>
<keyword evidence="6" id="KW-1185">Reference proteome</keyword>